<evidence type="ECO:0000256" key="1">
    <source>
        <dbReference type="SAM" id="MobiDB-lite"/>
    </source>
</evidence>
<gene>
    <name evidence="2" type="ORF">SBRCBS47491_005011</name>
</gene>
<feature type="compositionally biased region" description="Low complexity" evidence="1">
    <location>
        <begin position="87"/>
        <end position="114"/>
    </location>
</feature>
<evidence type="ECO:0008006" key="4">
    <source>
        <dbReference type="Google" id="ProtNLM"/>
    </source>
</evidence>
<keyword evidence="3" id="KW-1185">Reference proteome</keyword>
<dbReference type="EMBL" id="CAWUHC010000041">
    <property type="protein sequence ID" value="CAK7222871.1"/>
    <property type="molecule type" value="Genomic_DNA"/>
</dbReference>
<feature type="compositionally biased region" description="Polar residues" evidence="1">
    <location>
        <begin position="115"/>
        <end position="127"/>
    </location>
</feature>
<evidence type="ECO:0000313" key="3">
    <source>
        <dbReference type="Proteomes" id="UP001642406"/>
    </source>
</evidence>
<accession>A0ABP0BTX2</accession>
<feature type="region of interest" description="Disordered" evidence="1">
    <location>
        <begin position="63"/>
        <end position="136"/>
    </location>
</feature>
<sequence>MLPSSMTEELMFLDDPFHLNADSIFFLDKIFMGYPDPSASGPAWPNPSSETQPLVFTQSVLSTMPPEGQSFGTNTLNQQSQPSYMSQTLPPRLQGQQQQLQQQAQQDQQPQQQQSSTATAFKPSTQLKDGGYDPPPWTRCGLDEDTFVNALKAYFSHVTLYLPILLEDAFCQDYNTGRCSLSIIYAVACRGLPFTCPSADKTEMWAQQQRVAEQFREAFFAAQLGANNNRGRVRLDDLEALALMVYFKYNDAASASSDTPASSSATALTQLHAHLTSLYLTHDSLVLMTMQSGIDTPDAVNNASATSASATATDPKAPLARLNDRRILLFWHVYGLDAFHCLDKKLISRIPDCNHHMLLPVTGAASGGSTASPIKKNLPCHSKEAATARGYLDAILDLAILARQALISLSNATARRRGVRAEDLETVYGLLEQWQRVGCPPHLRRQRDPVTKKLSLTAGLDSNSNTHIVQLHRAVVWILEINCYLQIEDCVCEYGIYEPTSSSSTTPMIPTLDTEALALRYEAETVCRLRDGVEIARSMLAYKPDSNGHNATRQGQYALADLGKSIIRDCCYGLAQWACLRGSQQLRRALPSMMEARRPRAEIEGATAALSDRQRQRISSYIEAAKVLRDAVATAVSHADTEPAVNTLNGMISSLKTQMEEMSATG</sequence>
<dbReference type="Proteomes" id="UP001642406">
    <property type="component" value="Unassembled WGS sequence"/>
</dbReference>
<evidence type="ECO:0000313" key="2">
    <source>
        <dbReference type="EMBL" id="CAK7222871.1"/>
    </source>
</evidence>
<organism evidence="2 3">
    <name type="scientific">Sporothrix bragantina</name>
    <dbReference type="NCBI Taxonomy" id="671064"/>
    <lineage>
        <taxon>Eukaryota</taxon>
        <taxon>Fungi</taxon>
        <taxon>Dikarya</taxon>
        <taxon>Ascomycota</taxon>
        <taxon>Pezizomycotina</taxon>
        <taxon>Sordariomycetes</taxon>
        <taxon>Sordariomycetidae</taxon>
        <taxon>Ophiostomatales</taxon>
        <taxon>Ophiostomataceae</taxon>
        <taxon>Sporothrix</taxon>
    </lineage>
</organism>
<dbReference type="CDD" id="cd12148">
    <property type="entry name" value="fungal_TF_MHR"/>
    <property type="match status" value="1"/>
</dbReference>
<feature type="compositionally biased region" description="Polar residues" evidence="1">
    <location>
        <begin position="70"/>
        <end position="86"/>
    </location>
</feature>
<proteinExistence type="predicted"/>
<reference evidence="2 3" key="1">
    <citation type="submission" date="2024-01" db="EMBL/GenBank/DDBJ databases">
        <authorList>
            <person name="Allen C."/>
            <person name="Tagirdzhanova G."/>
        </authorList>
    </citation>
    <scope>NUCLEOTIDE SEQUENCE [LARGE SCALE GENOMIC DNA]</scope>
</reference>
<protein>
    <recommendedName>
        <fullName evidence="4">Transcription factor domain-containing protein</fullName>
    </recommendedName>
</protein>
<name>A0ABP0BTX2_9PEZI</name>
<comment type="caution">
    <text evidence="2">The sequence shown here is derived from an EMBL/GenBank/DDBJ whole genome shotgun (WGS) entry which is preliminary data.</text>
</comment>